<evidence type="ECO:0000256" key="8">
    <source>
        <dbReference type="SAM" id="Phobius"/>
    </source>
</evidence>
<feature type="region of interest" description="Disordered" evidence="7">
    <location>
        <begin position="547"/>
        <end position="569"/>
    </location>
</feature>
<protein>
    <submittedName>
        <fullName evidence="10">Kef family K(+) transporter</fullName>
    </submittedName>
</protein>
<reference evidence="10 11" key="1">
    <citation type="submission" date="2021-06" db="EMBL/GenBank/DDBJ databases">
        <title>Sphingomonas sp. XMGL2, whole genome shotgun sequencing project.</title>
        <authorList>
            <person name="Zhao G."/>
            <person name="Shen L."/>
        </authorList>
    </citation>
    <scope>NUCLEOTIDE SEQUENCE [LARGE SCALE GENOMIC DNA]</scope>
    <source>
        <strain evidence="10 11">XMGL2</strain>
    </source>
</reference>
<evidence type="ECO:0000256" key="1">
    <source>
        <dbReference type="ARBA" id="ARBA00004141"/>
    </source>
</evidence>
<keyword evidence="3" id="KW-0813">Transport</keyword>
<comment type="similarity">
    <text evidence="2">Belongs to the monovalent cation:proton antiporter 2 (CPA2) transporter (TC 2.A.37) family.</text>
</comment>
<organism evidence="10 11">
    <name type="scientific">Sphingomonas quercus</name>
    <dbReference type="NCBI Taxonomy" id="2842451"/>
    <lineage>
        <taxon>Bacteria</taxon>
        <taxon>Pseudomonadati</taxon>
        <taxon>Pseudomonadota</taxon>
        <taxon>Alphaproteobacteria</taxon>
        <taxon>Sphingomonadales</taxon>
        <taxon>Sphingomonadaceae</taxon>
        <taxon>Sphingomonas</taxon>
    </lineage>
</organism>
<evidence type="ECO:0000259" key="9">
    <source>
        <dbReference type="PROSITE" id="PS51201"/>
    </source>
</evidence>
<feature type="transmembrane region" description="Helical" evidence="8">
    <location>
        <begin position="335"/>
        <end position="357"/>
    </location>
</feature>
<feature type="transmembrane region" description="Helical" evidence="8">
    <location>
        <begin position="305"/>
        <end position="328"/>
    </location>
</feature>
<feature type="transmembrane region" description="Helical" evidence="8">
    <location>
        <begin position="369"/>
        <end position="389"/>
    </location>
</feature>
<keyword evidence="5 8" id="KW-1133">Transmembrane helix</keyword>
<feature type="transmembrane region" description="Helical" evidence="8">
    <location>
        <begin position="57"/>
        <end position="76"/>
    </location>
</feature>
<feature type="transmembrane region" description="Helical" evidence="8">
    <location>
        <begin position="33"/>
        <end position="51"/>
    </location>
</feature>
<feature type="compositionally biased region" description="Pro residues" evidence="7">
    <location>
        <begin position="547"/>
        <end position="560"/>
    </location>
</feature>
<evidence type="ECO:0000256" key="2">
    <source>
        <dbReference type="ARBA" id="ARBA00005551"/>
    </source>
</evidence>
<evidence type="ECO:0000256" key="6">
    <source>
        <dbReference type="ARBA" id="ARBA00023136"/>
    </source>
</evidence>
<feature type="transmembrane region" description="Helical" evidence="8">
    <location>
        <begin position="250"/>
        <end position="268"/>
    </location>
</feature>
<sequence length="596" mass="62009">MPHSTPLIGTIVAALVAAFAMGALAHRLRLPPIAGYLLAGVIVGPFTPGYVAHGALAAELAEIGVILLMFGVGLHFSLQDLLSVRRIAVPGAIAQIIVATLMGMGLAWVVGWTPATGLVFGLALSVASTVVLLRALEGRGLVQTERGRIAIGWLIVEDLVMVLALVLLPVAAQLLSGDAAPGGRGIADLLGLTIAKMIGFVALMLVIGKRVIPWALHWVAHSGSRELFRLAVLTIALGVAFGAARLFGVSFALGAFFAGMLLGETQLGKRATEETLPLRDAFAVLFFVSVGMLFNPAVVLEQPGALVATVAIIVVGKSLAAFAIVRLFGHPTRTALTIAASLAQIGEFSFILAGLGVQLDMVPDGVRDLVLAGAILSILINPFLFRLMAGRRDAAAEMPDTAAEAAALAEGLAGHVILVGHGRVGGRIARGLFAARQPFVVIEEQPDVARSARDDGFAVLRASATRPEALRQAGVERAARLLIAIPEGFEAGVIAERARAINPALTIISRAHSDEQVAHMLRHGADEVVMGEQQVAAEMLSLAIPKPKPAAEPVPAPAPRPARGDAARQEPPRWFKAAIWTGMAAAAGLMAGIMAQ</sequence>
<feature type="domain" description="RCK N-terminal" evidence="9">
    <location>
        <begin position="413"/>
        <end position="530"/>
    </location>
</feature>
<dbReference type="Proteomes" id="UP000776276">
    <property type="component" value="Unassembled WGS sequence"/>
</dbReference>
<dbReference type="RefSeq" id="WP_216321541.1">
    <property type="nucleotide sequence ID" value="NZ_JAHKRT010000002.1"/>
</dbReference>
<accession>A0ABS6BJM0</accession>
<evidence type="ECO:0000256" key="3">
    <source>
        <dbReference type="ARBA" id="ARBA00022448"/>
    </source>
</evidence>
<feature type="transmembrane region" description="Helical" evidence="8">
    <location>
        <begin position="148"/>
        <end position="174"/>
    </location>
</feature>
<feature type="transmembrane region" description="Helical" evidence="8">
    <location>
        <begin position="115"/>
        <end position="136"/>
    </location>
</feature>
<comment type="subcellular location">
    <subcellularLocation>
        <location evidence="1">Membrane</location>
        <topology evidence="1">Multi-pass membrane protein</topology>
    </subcellularLocation>
</comment>
<keyword evidence="11" id="KW-1185">Reference proteome</keyword>
<feature type="transmembrane region" description="Helical" evidence="8">
    <location>
        <begin position="577"/>
        <end position="595"/>
    </location>
</feature>
<evidence type="ECO:0000256" key="4">
    <source>
        <dbReference type="ARBA" id="ARBA00022692"/>
    </source>
</evidence>
<dbReference type="PANTHER" id="PTHR42751">
    <property type="entry name" value="SODIUM/HYDROGEN EXCHANGER FAMILY/TRKA DOMAIN PROTEIN"/>
    <property type="match status" value="1"/>
</dbReference>
<feature type="transmembrane region" description="Helical" evidence="8">
    <location>
        <begin position="88"/>
        <end position="109"/>
    </location>
</feature>
<proteinExistence type="inferred from homology"/>
<dbReference type="Pfam" id="PF00999">
    <property type="entry name" value="Na_H_Exchanger"/>
    <property type="match status" value="1"/>
</dbReference>
<dbReference type="Pfam" id="PF02254">
    <property type="entry name" value="TrkA_N"/>
    <property type="match status" value="1"/>
</dbReference>
<dbReference type="InterPro" id="IPR006153">
    <property type="entry name" value="Cation/H_exchanger_TM"/>
</dbReference>
<name>A0ABS6BJM0_9SPHN</name>
<evidence type="ECO:0000313" key="10">
    <source>
        <dbReference type="EMBL" id="MBU3077395.1"/>
    </source>
</evidence>
<dbReference type="InterPro" id="IPR003148">
    <property type="entry name" value="RCK_N"/>
</dbReference>
<feature type="transmembrane region" description="Helical" evidence="8">
    <location>
        <begin position="280"/>
        <end position="299"/>
    </location>
</feature>
<evidence type="ECO:0000256" key="7">
    <source>
        <dbReference type="SAM" id="MobiDB-lite"/>
    </source>
</evidence>
<keyword evidence="4 8" id="KW-0812">Transmembrane</keyword>
<feature type="transmembrane region" description="Helical" evidence="8">
    <location>
        <begin position="6"/>
        <end position="26"/>
    </location>
</feature>
<keyword evidence="6 8" id="KW-0472">Membrane</keyword>
<gene>
    <name evidence="10" type="ORF">KOF26_05890</name>
</gene>
<dbReference type="PANTHER" id="PTHR42751:SF1">
    <property type="entry name" value="CATION_PROTON ANTIPORTER YBAL-RELATED"/>
    <property type="match status" value="1"/>
</dbReference>
<dbReference type="PROSITE" id="PS51201">
    <property type="entry name" value="RCK_N"/>
    <property type="match status" value="1"/>
</dbReference>
<evidence type="ECO:0000313" key="11">
    <source>
        <dbReference type="Proteomes" id="UP000776276"/>
    </source>
</evidence>
<dbReference type="NCBIfam" id="NF007950">
    <property type="entry name" value="PRK10669.1"/>
    <property type="match status" value="1"/>
</dbReference>
<comment type="caution">
    <text evidence="10">The sequence shown here is derived from an EMBL/GenBank/DDBJ whole genome shotgun (WGS) entry which is preliminary data.</text>
</comment>
<feature type="transmembrane region" description="Helical" evidence="8">
    <location>
        <begin position="227"/>
        <end position="244"/>
    </location>
</feature>
<evidence type="ECO:0000256" key="5">
    <source>
        <dbReference type="ARBA" id="ARBA00022989"/>
    </source>
</evidence>
<feature type="transmembrane region" description="Helical" evidence="8">
    <location>
        <begin position="186"/>
        <end position="207"/>
    </location>
</feature>
<dbReference type="EMBL" id="JAHKRT010000002">
    <property type="protein sequence ID" value="MBU3077395.1"/>
    <property type="molecule type" value="Genomic_DNA"/>
</dbReference>